<dbReference type="InterPro" id="IPR000917">
    <property type="entry name" value="Sulfatase_N"/>
</dbReference>
<dbReference type="EC" id="3.1.6.1" evidence="5"/>
<keyword evidence="1" id="KW-0479">Metal-binding</keyword>
<organism evidence="5">
    <name type="scientific">uncultured Chloroflexota bacterium</name>
    <dbReference type="NCBI Taxonomy" id="166587"/>
    <lineage>
        <taxon>Bacteria</taxon>
        <taxon>Bacillati</taxon>
        <taxon>Chloroflexota</taxon>
        <taxon>environmental samples</taxon>
    </lineage>
</organism>
<sequence length="517" mass="58210">MAVTASSVSTTSAASTPAAGRPNVLLIVTDHWSAPLLGVAGHPVVQTPTLDTLARSGVRFTNAYSECPVCIPARRTLMTGTSTRTHGDRVFNETLPMPPFPTLAQTFRDAGYQANAVGKLHVYPQRDRIGFDDVLLDEEGRTQYGVTDDYELFLGEQGFPGRHFDHGMSNNEYVNRPWHLPEHTHPTNWATRAMSQTIKRRDPTRPAFWYLSYRHPHPPLVPLQAYLDLYRDIPMDQPFHSDWSRDVDALPYALQAQRAANHHLTQAQIDAARRAFYALCTHIDHQLRVVVGTLREEALLDNTIIMFTADHGDGLGNHGMWAKRLYYEHAANIPMLLVGAEGATADRRTGHHRVDDRVVGLQDVMPTLLDLCGIPIPETVEGISMVGEQRRDWLYGEIGEDASATRMIHDGRHKLIYYPVGNHRQLFDLHEDPQELHDLAGSSDHAAVLERLTNALIGQLYGGDEHWIRDRRLEGLPARRFTPGPNKGLSSQRGDHWPPPPKTDMPQIRWHHAEEQP</sequence>
<evidence type="ECO:0000256" key="1">
    <source>
        <dbReference type="ARBA" id="ARBA00022723"/>
    </source>
</evidence>
<evidence type="ECO:0000313" key="5">
    <source>
        <dbReference type="EMBL" id="CAA9221948.1"/>
    </source>
</evidence>
<dbReference type="Pfam" id="PF00884">
    <property type="entry name" value="Sulfatase"/>
    <property type="match status" value="1"/>
</dbReference>
<dbReference type="InterPro" id="IPR017850">
    <property type="entry name" value="Alkaline_phosphatase_core_sf"/>
</dbReference>
<reference evidence="5" key="1">
    <citation type="submission" date="2020-02" db="EMBL/GenBank/DDBJ databases">
        <authorList>
            <person name="Meier V. D."/>
        </authorList>
    </citation>
    <scope>NUCLEOTIDE SEQUENCE</scope>
    <source>
        <strain evidence="5">AVDCRST_MAG77</strain>
    </source>
</reference>
<proteinExistence type="predicted"/>
<dbReference type="GO" id="GO:0005737">
    <property type="term" value="C:cytoplasm"/>
    <property type="evidence" value="ECO:0007669"/>
    <property type="project" value="TreeGrafter"/>
</dbReference>
<keyword evidence="2 5" id="KW-0378">Hydrolase</keyword>
<dbReference type="GO" id="GO:0046872">
    <property type="term" value="F:metal ion binding"/>
    <property type="evidence" value="ECO:0007669"/>
    <property type="project" value="UniProtKB-KW"/>
</dbReference>
<dbReference type="AlphaFoldDB" id="A0A6J4HI59"/>
<name>A0A6J4HI59_9CHLR</name>
<evidence type="ECO:0000256" key="2">
    <source>
        <dbReference type="ARBA" id="ARBA00022801"/>
    </source>
</evidence>
<feature type="region of interest" description="Disordered" evidence="3">
    <location>
        <begin position="477"/>
        <end position="517"/>
    </location>
</feature>
<feature type="domain" description="Sulfatase N-terminal" evidence="4">
    <location>
        <begin position="22"/>
        <end position="374"/>
    </location>
</feature>
<dbReference type="PANTHER" id="PTHR45953:SF1">
    <property type="entry name" value="IDURONATE 2-SULFATASE"/>
    <property type="match status" value="1"/>
</dbReference>
<dbReference type="PANTHER" id="PTHR45953">
    <property type="entry name" value="IDURONATE 2-SULFATASE"/>
    <property type="match status" value="1"/>
</dbReference>
<accession>A0A6J4HI59</accession>
<evidence type="ECO:0000256" key="3">
    <source>
        <dbReference type="SAM" id="MobiDB-lite"/>
    </source>
</evidence>
<dbReference type="SUPFAM" id="SSF53649">
    <property type="entry name" value="Alkaline phosphatase-like"/>
    <property type="match status" value="1"/>
</dbReference>
<protein>
    <submittedName>
        <fullName evidence="5">Arylsulfatase</fullName>
        <ecNumber evidence="5">3.1.6.1</ecNumber>
    </submittedName>
</protein>
<dbReference type="Gene3D" id="3.40.720.10">
    <property type="entry name" value="Alkaline Phosphatase, subunit A"/>
    <property type="match status" value="1"/>
</dbReference>
<dbReference type="EMBL" id="CADCTC010000035">
    <property type="protein sequence ID" value="CAA9221948.1"/>
    <property type="molecule type" value="Genomic_DNA"/>
</dbReference>
<evidence type="ECO:0000259" key="4">
    <source>
        <dbReference type="Pfam" id="PF00884"/>
    </source>
</evidence>
<gene>
    <name evidence="5" type="ORF">AVDCRST_MAG77-725</name>
</gene>
<dbReference type="GO" id="GO:0004065">
    <property type="term" value="F:arylsulfatase activity"/>
    <property type="evidence" value="ECO:0007669"/>
    <property type="project" value="UniProtKB-EC"/>
</dbReference>